<comment type="similarity">
    <text evidence="1">Belongs to the glycosyl hydrolase 2 family.</text>
</comment>
<dbReference type="SUPFAM" id="SSF51445">
    <property type="entry name" value="(Trans)glycosidases"/>
    <property type="match status" value="1"/>
</dbReference>
<dbReference type="InterPro" id="IPR006102">
    <property type="entry name" value="Ig-like_GH2"/>
</dbReference>
<evidence type="ECO:0000256" key="2">
    <source>
        <dbReference type="ARBA" id="ARBA00022801"/>
    </source>
</evidence>
<dbReference type="InterPro" id="IPR017853">
    <property type="entry name" value="GH"/>
</dbReference>
<dbReference type="InterPro" id="IPR036156">
    <property type="entry name" value="Beta-gal/glucu_dom_sf"/>
</dbReference>
<feature type="domain" description="F5/8 type C" evidence="4">
    <location>
        <begin position="728"/>
        <end position="868"/>
    </location>
</feature>
<dbReference type="PANTHER" id="PTHR42732:SF1">
    <property type="entry name" value="BETA-MANNOSIDASE"/>
    <property type="match status" value="1"/>
</dbReference>
<organism evidence="5 6">
    <name type="scientific">Sphingobacterium bambusae</name>
    <dbReference type="NCBI Taxonomy" id="662858"/>
    <lineage>
        <taxon>Bacteria</taxon>
        <taxon>Pseudomonadati</taxon>
        <taxon>Bacteroidota</taxon>
        <taxon>Sphingobacteriia</taxon>
        <taxon>Sphingobacteriales</taxon>
        <taxon>Sphingobacteriaceae</taxon>
        <taxon>Sphingobacterium</taxon>
    </lineage>
</organism>
<dbReference type="Gene3D" id="2.60.40.10">
    <property type="entry name" value="Immunoglobulins"/>
    <property type="match status" value="1"/>
</dbReference>
<dbReference type="SUPFAM" id="SSF49785">
    <property type="entry name" value="Galactose-binding domain-like"/>
    <property type="match status" value="2"/>
</dbReference>
<evidence type="ECO:0000313" key="5">
    <source>
        <dbReference type="EMBL" id="MFD2968724.1"/>
    </source>
</evidence>
<dbReference type="Pfam" id="PF02837">
    <property type="entry name" value="Glyco_hydro_2_N"/>
    <property type="match status" value="1"/>
</dbReference>
<dbReference type="InterPro" id="IPR051913">
    <property type="entry name" value="GH2_Domain-Containing"/>
</dbReference>
<dbReference type="InterPro" id="IPR006104">
    <property type="entry name" value="Glyco_hydro_2_N"/>
</dbReference>
<dbReference type="PROSITE" id="PS50022">
    <property type="entry name" value="FA58C_3"/>
    <property type="match status" value="1"/>
</dbReference>
<dbReference type="Gene3D" id="2.60.120.260">
    <property type="entry name" value="Galactose-binding domain-like"/>
    <property type="match status" value="2"/>
</dbReference>
<comment type="caution">
    <text evidence="5">The sequence shown here is derived from an EMBL/GenBank/DDBJ whole genome shotgun (WGS) entry which is preliminary data.</text>
</comment>
<keyword evidence="6" id="KW-1185">Reference proteome</keyword>
<proteinExistence type="inferred from homology"/>
<keyword evidence="2 5" id="KW-0378">Hydrolase</keyword>
<sequence length="871" mass="97900">MLKLIRIPLVRSFSTVLLLMLIHTASLLAQEFSTINGKKRIKLNFNREWKFQLGDHIQALDFAFQDEDWDAVGLPHSFSMPYFMSPEFYVGYGWYRKTFDLPELYDNKKKFLEFEGVFQEAEIYLNGVLVGKHQGGYTGFNVDISSAAKRGKNILAVRVNNIWNPGLAPRAGEHVFSGGIYRDVYLVLTNSVHVDWNGTFILTPKVSSKSATVRIQTEVKNDQDKIAEVQTITQIKSPSGKIVKKISTTRQLKPREIALFDQTAANLSNPHLWTLENPHRYTAVTTLVVNGKVEDVYESKFGIRSIRWTSDKGFFLNDKHIYLLGANVHQDQAGWGDAVTNMGFVRDVQMMKDAGFNFIRGSHYPHDPAFVEACDSIGMFFWSESTFWGIGGSDNVPEGYWNTSAYPTVEKDRQSFENSNRQTLTDMIRIHRNSPSIIAWSMSNEPFFTAANTIEPTRNLLKDLVALSRKLDPSRPAAVGGAQRPLDANRIDIIGDIAGYNGDGGVIDIFQNPGIPSIVSEYGSTTADRPGDYEPGWGDLSKVEGKPIYPWRAGQAIWCGFDHGSIAGSRLGKMGIVDYFRIPKRAWYWYRHANKGIDPPEWPIHGVAAKLKIEASKLVVSSDGTEDIQLIVSVRDGDDNALNNCPPVKLEIVTGPARFPTGKNIIFEKDSDIRILDGQAAISARAYFSGESIIRATSPGLSPAEVKLTFLGENPYVDGISQITKDNSYKRFVRDRQETILQKFGVHNPTFASSANPSHLTGYAADNNEKTYWQSQEDDINPWWSVDTEKKLKIHSINLVFPEKDKYHFVVEVSNDNKTWVEIADFLTGEDFFDRKRIIVAGQVAALVRVRFTNFKKAKISEVEIVGEVVN</sequence>
<protein>
    <submittedName>
        <fullName evidence="5">Glycoside hydrolase family 2 TIM barrel-domain containing protein</fullName>
    </submittedName>
</protein>
<dbReference type="GO" id="GO:0016787">
    <property type="term" value="F:hydrolase activity"/>
    <property type="evidence" value="ECO:0007669"/>
    <property type="project" value="UniProtKB-KW"/>
</dbReference>
<dbReference type="InterPro" id="IPR000421">
    <property type="entry name" value="FA58C"/>
</dbReference>
<accession>A0ABW6BJH4</accession>
<keyword evidence="3" id="KW-0326">Glycosidase</keyword>
<evidence type="ECO:0000259" key="4">
    <source>
        <dbReference type="PROSITE" id="PS50022"/>
    </source>
</evidence>
<reference evidence="6" key="1">
    <citation type="journal article" date="2019" name="Int. J. Syst. Evol. Microbiol.">
        <title>The Global Catalogue of Microorganisms (GCM) 10K type strain sequencing project: providing services to taxonomists for standard genome sequencing and annotation.</title>
        <authorList>
            <consortium name="The Broad Institute Genomics Platform"/>
            <consortium name="The Broad Institute Genome Sequencing Center for Infectious Disease"/>
            <person name="Wu L."/>
            <person name="Ma J."/>
        </authorList>
    </citation>
    <scope>NUCLEOTIDE SEQUENCE [LARGE SCALE GENOMIC DNA]</scope>
    <source>
        <strain evidence="6">KCTC 22814</strain>
    </source>
</reference>
<dbReference type="InterPro" id="IPR006101">
    <property type="entry name" value="Glyco_hydro_2"/>
</dbReference>
<dbReference type="Pfam" id="PF02836">
    <property type="entry name" value="Glyco_hydro_2_C"/>
    <property type="match status" value="1"/>
</dbReference>
<evidence type="ECO:0000256" key="1">
    <source>
        <dbReference type="ARBA" id="ARBA00007401"/>
    </source>
</evidence>
<dbReference type="RefSeq" id="WP_320185007.1">
    <property type="nucleotide sequence ID" value="NZ_CP138332.1"/>
</dbReference>
<dbReference type="Gene3D" id="3.20.20.80">
    <property type="entry name" value="Glycosidases"/>
    <property type="match status" value="1"/>
</dbReference>
<dbReference type="InterPro" id="IPR013783">
    <property type="entry name" value="Ig-like_fold"/>
</dbReference>
<evidence type="ECO:0000313" key="6">
    <source>
        <dbReference type="Proteomes" id="UP001597525"/>
    </source>
</evidence>
<gene>
    <name evidence="5" type="ORF">ACFS7Y_15090</name>
</gene>
<dbReference type="PANTHER" id="PTHR42732">
    <property type="entry name" value="BETA-GALACTOSIDASE"/>
    <property type="match status" value="1"/>
</dbReference>
<dbReference type="InterPro" id="IPR006103">
    <property type="entry name" value="Glyco_hydro_2_cat"/>
</dbReference>
<dbReference type="Pfam" id="PF22633">
    <property type="entry name" value="F5_F8_type_C_2"/>
    <property type="match status" value="1"/>
</dbReference>
<dbReference type="Pfam" id="PF00703">
    <property type="entry name" value="Glyco_hydro_2"/>
    <property type="match status" value="1"/>
</dbReference>
<dbReference type="InterPro" id="IPR008979">
    <property type="entry name" value="Galactose-bd-like_sf"/>
</dbReference>
<name>A0ABW6BJH4_9SPHI</name>
<dbReference type="EMBL" id="JBHUPB010000010">
    <property type="protein sequence ID" value="MFD2968724.1"/>
    <property type="molecule type" value="Genomic_DNA"/>
</dbReference>
<dbReference type="PRINTS" id="PR00132">
    <property type="entry name" value="GLHYDRLASE2"/>
</dbReference>
<dbReference type="SUPFAM" id="SSF49303">
    <property type="entry name" value="beta-Galactosidase/glucuronidase domain"/>
    <property type="match status" value="1"/>
</dbReference>
<dbReference type="Proteomes" id="UP001597525">
    <property type="component" value="Unassembled WGS sequence"/>
</dbReference>
<evidence type="ECO:0000256" key="3">
    <source>
        <dbReference type="ARBA" id="ARBA00023295"/>
    </source>
</evidence>